<proteinExistence type="inferred from homology"/>
<accession>M5DCX3</accession>
<keyword evidence="11" id="KW-0934">Plastid</keyword>
<keyword evidence="5 9" id="KW-0689">Ribosomal protein</keyword>
<evidence type="ECO:0000313" key="12">
    <source>
        <dbReference type="Proteomes" id="UP000012073"/>
    </source>
</evidence>
<dbReference type="NCBIfam" id="TIGR03625">
    <property type="entry name" value="L3_bact"/>
    <property type="match status" value="1"/>
</dbReference>
<sequence length="208" mass="22642">MSIGLLGRKVGMTQLFSKTGKAIPVTVLQLGPCMITQIKKISSDGYTAIQIGYAEYSKNYLTKAEIGHLNKVNAPHLRYLREYKVNSLDLDNFNLGQILTVDELKIGSLINVSGFSIGKGFTGYQKRHHFSRGPMTHGSKNHRQPGSIGAGTTPGRVFPGKKMAGRMGNNKVTIKNLQIIDINSEKHIVIVKGAVPGKPGSIISIKTR</sequence>
<evidence type="ECO:0000256" key="10">
    <source>
        <dbReference type="SAM" id="MobiDB-lite"/>
    </source>
</evidence>
<protein>
    <recommendedName>
        <fullName evidence="7">Large ribosomal subunit protein uL3c</fullName>
    </recommendedName>
    <alternativeName>
        <fullName evidence="8">50S ribosomal protein L3, chloroplastic</fullName>
    </alternativeName>
</protein>
<dbReference type="GO" id="GO:0006412">
    <property type="term" value="P:translation"/>
    <property type="evidence" value="ECO:0007669"/>
    <property type="project" value="InterPro"/>
</dbReference>
<dbReference type="RefSeq" id="YP_007627388.1">
    <property type="nucleotide sequence ID" value="NC_020795.1"/>
</dbReference>
<keyword evidence="4" id="KW-0694">RNA-binding</keyword>
<evidence type="ECO:0000256" key="5">
    <source>
        <dbReference type="ARBA" id="ARBA00022980"/>
    </source>
</evidence>
<organism evidence="11 12">
    <name type="scientific">Chondrus crispus</name>
    <name type="common">Carrageen Irish moss</name>
    <name type="synonym">Polymorpha crispa</name>
    <dbReference type="NCBI Taxonomy" id="2769"/>
    <lineage>
        <taxon>Eukaryota</taxon>
        <taxon>Rhodophyta</taxon>
        <taxon>Florideophyceae</taxon>
        <taxon>Rhodymeniophycidae</taxon>
        <taxon>Gigartinales</taxon>
        <taxon>Gigartinaceae</taxon>
        <taxon>Chondrus</taxon>
    </lineage>
</organism>
<dbReference type="Proteomes" id="UP000012073">
    <property type="component" value="Plastid Pltd"/>
</dbReference>
<dbReference type="InterPro" id="IPR019927">
    <property type="entry name" value="Ribosomal_uL3_bac/org-type"/>
</dbReference>
<evidence type="ECO:0000256" key="1">
    <source>
        <dbReference type="ARBA" id="ARBA00006540"/>
    </source>
</evidence>
<keyword evidence="6 9" id="KW-0687">Ribonucleoprotein</keyword>
<dbReference type="InterPro" id="IPR009000">
    <property type="entry name" value="Transl_B-barrel_sf"/>
</dbReference>
<feature type="region of interest" description="Disordered" evidence="10">
    <location>
        <begin position="132"/>
        <end position="155"/>
    </location>
</feature>
<dbReference type="EMBL" id="HF562234">
    <property type="protein sequence ID" value="CCP38135.1"/>
    <property type="molecule type" value="Genomic_DNA"/>
</dbReference>
<dbReference type="GeneID" id="14971136"/>
<dbReference type="InterPro" id="IPR019926">
    <property type="entry name" value="Ribosomal_uL3_CS"/>
</dbReference>
<dbReference type="KEGG" id="ccp:CHC_595"/>
<dbReference type="InterPro" id="IPR000597">
    <property type="entry name" value="Ribosomal_uL3"/>
</dbReference>
<dbReference type="Pfam" id="PF00297">
    <property type="entry name" value="Ribosomal_L3"/>
    <property type="match status" value="1"/>
</dbReference>
<evidence type="ECO:0000256" key="8">
    <source>
        <dbReference type="ARBA" id="ARBA00035503"/>
    </source>
</evidence>
<evidence type="ECO:0000256" key="7">
    <source>
        <dbReference type="ARBA" id="ARBA00035213"/>
    </source>
</evidence>
<evidence type="ECO:0000256" key="4">
    <source>
        <dbReference type="ARBA" id="ARBA00022884"/>
    </source>
</evidence>
<evidence type="ECO:0000313" key="11">
    <source>
        <dbReference type="EMBL" id="CCP38135.1"/>
    </source>
</evidence>
<dbReference type="STRING" id="2769.M5DCX3"/>
<dbReference type="GO" id="GO:0022625">
    <property type="term" value="C:cytosolic large ribosomal subunit"/>
    <property type="evidence" value="ECO:0007669"/>
    <property type="project" value="TreeGrafter"/>
</dbReference>
<comment type="similarity">
    <text evidence="1 9">Belongs to the universal ribosomal protein uL3 family.</text>
</comment>
<dbReference type="AlphaFoldDB" id="M5DCX3"/>
<evidence type="ECO:0000256" key="9">
    <source>
        <dbReference type="RuleBase" id="RU003905"/>
    </source>
</evidence>
<evidence type="ECO:0000256" key="6">
    <source>
        <dbReference type="ARBA" id="ARBA00023274"/>
    </source>
</evidence>
<dbReference type="GO" id="GO:0019843">
    <property type="term" value="F:rRNA binding"/>
    <property type="evidence" value="ECO:0007669"/>
    <property type="project" value="UniProtKB-KW"/>
</dbReference>
<dbReference type="OrthoDB" id="274683at2759"/>
<dbReference type="Gene3D" id="2.40.30.10">
    <property type="entry name" value="Translation factors"/>
    <property type="match status" value="1"/>
</dbReference>
<dbReference type="HAMAP" id="MF_01325_B">
    <property type="entry name" value="Ribosomal_uL3_B"/>
    <property type="match status" value="1"/>
</dbReference>
<dbReference type="PROSITE" id="PS00474">
    <property type="entry name" value="RIBOSOMAL_L3"/>
    <property type="match status" value="1"/>
</dbReference>
<name>M5DCX3_CHOCR</name>
<dbReference type="Gramene" id="CCP38135">
    <property type="protein sequence ID" value="CCP38135"/>
    <property type="gene ID" value="CHC_595"/>
</dbReference>
<dbReference type="FunFam" id="2.40.30.10:FF:000065">
    <property type="entry name" value="50S ribosomal protein L3, chloroplastic"/>
    <property type="match status" value="1"/>
</dbReference>
<dbReference type="SUPFAM" id="SSF50447">
    <property type="entry name" value="Translation proteins"/>
    <property type="match status" value="1"/>
</dbReference>
<keyword evidence="12" id="KW-1185">Reference proteome</keyword>
<geneLocation type="plastid" evidence="11"/>
<reference evidence="11 12" key="1">
    <citation type="journal article" date="2013" name="PLoS ONE">
        <title>Evolution of red algal plastid genomes: ancient architectures, introns, horizontal gene transfer, and taxonomic utility of plastid markers.</title>
        <authorList>
            <person name="Janouskovec J."/>
            <person name="Liu S.-L."/>
            <person name="Martone P.T."/>
            <person name="Carre W."/>
            <person name="Leblanc C."/>
            <person name="Collen J."/>
            <person name="Keeling P.J."/>
        </authorList>
    </citation>
    <scope>NUCLEOTIDE SEQUENCE [LARGE SCALE GENOMIC DNA]</scope>
    <source>
        <strain evidence="12">cv. Stackhouse</strain>
    </source>
</reference>
<evidence type="ECO:0000256" key="2">
    <source>
        <dbReference type="ARBA" id="ARBA00011838"/>
    </source>
</evidence>
<evidence type="ECO:0000256" key="3">
    <source>
        <dbReference type="ARBA" id="ARBA00022730"/>
    </source>
</evidence>
<comment type="subunit">
    <text evidence="2">Part of the 50S ribosomal subunit.</text>
</comment>
<dbReference type="PANTHER" id="PTHR11229">
    <property type="entry name" value="50S RIBOSOMAL PROTEIN L3"/>
    <property type="match status" value="1"/>
</dbReference>
<keyword evidence="3" id="KW-0699">rRNA-binding</keyword>
<gene>
    <name evidence="11" type="primary">rpl3</name>
    <name evidence="11" type="ORF">CHC_595</name>
</gene>
<dbReference type="GO" id="GO:0003735">
    <property type="term" value="F:structural constituent of ribosome"/>
    <property type="evidence" value="ECO:0007669"/>
    <property type="project" value="InterPro"/>
</dbReference>
<dbReference type="Gene3D" id="3.30.160.810">
    <property type="match status" value="1"/>
</dbReference>
<dbReference type="PANTHER" id="PTHR11229:SF16">
    <property type="entry name" value="LARGE RIBOSOMAL SUBUNIT PROTEIN UL3C"/>
    <property type="match status" value="1"/>
</dbReference>